<dbReference type="STRING" id="233100.SAMN05216526_1152"/>
<dbReference type="EMBL" id="FTPK01000002">
    <property type="protein sequence ID" value="SIT69747.1"/>
    <property type="molecule type" value="Genomic_DNA"/>
</dbReference>
<proteinExistence type="inferred from homology"/>
<dbReference type="NCBIfam" id="TIGR00732">
    <property type="entry name" value="dprA"/>
    <property type="match status" value="1"/>
</dbReference>
<sequence>MPKDSLELSDWLKLTSLPGVGAVLFQRILDVYGSPTQFIQAGAPAWQHFDLKPEALRSLEHHAAEEPATARALEWAEQEHHHILTCQDAHYPQQLLAAGHAPPILYVVGDPTILNWPMLAIIGTRNPSAGGKDTANQFAAQLARSGLVINSGLARGIDACAHSAALQAGGLTVAVTATGADIIYPREHQKLAQQIITEGAVITEMPLGTEVKPTLFPRRNRIIAGMSLGTLVIEAAARSGSLITARLASEQGREVFAIPGSIHNPLSKGCHKLIREGAKLVETADDILEELVGAGLNIPDSQPLPASNLKETPAQDPEHRRVLDALGYDPSSIDALVRRTGLTVATVSSILLIMELRGQVASLSGGMYARTRSEN</sequence>
<dbReference type="OrthoDB" id="9785707at2"/>
<dbReference type="InterPro" id="IPR041614">
    <property type="entry name" value="DprA_WH"/>
</dbReference>
<accession>A0A1R3VX85</accession>
<dbReference type="Gene3D" id="3.40.50.450">
    <property type="match status" value="1"/>
</dbReference>
<dbReference type="SUPFAM" id="SSF102405">
    <property type="entry name" value="MCP/YpsA-like"/>
    <property type="match status" value="1"/>
</dbReference>
<gene>
    <name evidence="4" type="ORF">SAMN05216526_1152</name>
</gene>
<dbReference type="AlphaFoldDB" id="A0A1R3VX85"/>
<protein>
    <submittedName>
        <fullName evidence="4">DNA protecting protein DprA</fullName>
    </submittedName>
</protein>
<dbReference type="RefSeq" id="WP_076755939.1">
    <property type="nucleotide sequence ID" value="NZ_CP023018.1"/>
</dbReference>
<keyword evidence="5" id="KW-1185">Reference proteome</keyword>
<dbReference type="InterPro" id="IPR057666">
    <property type="entry name" value="DrpA_SLOG"/>
</dbReference>
<feature type="domain" description="DprA winged helix" evidence="3">
    <location>
        <begin position="312"/>
        <end position="366"/>
    </location>
</feature>
<dbReference type="InterPro" id="IPR036388">
    <property type="entry name" value="WH-like_DNA-bd_sf"/>
</dbReference>
<name>A0A1R3VX85_9GAMM</name>
<dbReference type="Gene3D" id="1.10.10.10">
    <property type="entry name" value="Winged helix-like DNA-binding domain superfamily/Winged helix DNA-binding domain"/>
    <property type="match status" value="1"/>
</dbReference>
<evidence type="ECO:0000313" key="5">
    <source>
        <dbReference type="Proteomes" id="UP000223759"/>
    </source>
</evidence>
<evidence type="ECO:0000256" key="1">
    <source>
        <dbReference type="ARBA" id="ARBA00006525"/>
    </source>
</evidence>
<dbReference type="PANTHER" id="PTHR43022">
    <property type="entry name" value="PROTEIN SMF"/>
    <property type="match status" value="1"/>
</dbReference>
<dbReference type="InterPro" id="IPR003488">
    <property type="entry name" value="DprA"/>
</dbReference>
<evidence type="ECO:0000313" key="4">
    <source>
        <dbReference type="EMBL" id="SIT69747.1"/>
    </source>
</evidence>
<comment type="similarity">
    <text evidence="1">Belongs to the DprA/Smf family.</text>
</comment>
<dbReference type="Pfam" id="PF17782">
    <property type="entry name" value="WHD_DprA"/>
    <property type="match status" value="1"/>
</dbReference>
<evidence type="ECO:0000259" key="3">
    <source>
        <dbReference type="Pfam" id="PF17782"/>
    </source>
</evidence>
<organism evidence="4 5">
    <name type="scientific">Ectothiorhodosinus mongolicus</name>
    <dbReference type="NCBI Taxonomy" id="233100"/>
    <lineage>
        <taxon>Bacteria</taxon>
        <taxon>Pseudomonadati</taxon>
        <taxon>Pseudomonadota</taxon>
        <taxon>Gammaproteobacteria</taxon>
        <taxon>Chromatiales</taxon>
        <taxon>Ectothiorhodospiraceae</taxon>
        <taxon>Ectothiorhodosinus</taxon>
    </lineage>
</organism>
<dbReference type="GO" id="GO:0009294">
    <property type="term" value="P:DNA-mediated transformation"/>
    <property type="evidence" value="ECO:0007669"/>
    <property type="project" value="InterPro"/>
</dbReference>
<dbReference type="Proteomes" id="UP000223759">
    <property type="component" value="Unassembled WGS sequence"/>
</dbReference>
<evidence type="ECO:0000259" key="2">
    <source>
        <dbReference type="Pfam" id="PF02481"/>
    </source>
</evidence>
<feature type="domain" description="Smf/DprA SLOG" evidence="2">
    <location>
        <begin position="83"/>
        <end position="291"/>
    </location>
</feature>
<reference evidence="4 5" key="1">
    <citation type="submission" date="2017-01" db="EMBL/GenBank/DDBJ databases">
        <authorList>
            <person name="Mah S.A."/>
            <person name="Swanson W.J."/>
            <person name="Moy G.W."/>
            <person name="Vacquier V.D."/>
        </authorList>
    </citation>
    <scope>NUCLEOTIDE SEQUENCE [LARGE SCALE GENOMIC DNA]</scope>
    <source>
        <strain evidence="4 5">M9</strain>
    </source>
</reference>
<dbReference type="Pfam" id="PF02481">
    <property type="entry name" value="DNA_processg_A"/>
    <property type="match status" value="1"/>
</dbReference>
<dbReference type="PANTHER" id="PTHR43022:SF1">
    <property type="entry name" value="PROTEIN SMF"/>
    <property type="match status" value="1"/>
</dbReference>